<keyword evidence="3" id="KW-1185">Reference proteome</keyword>
<name>A0A9P7AH90_9AGAM</name>
<comment type="caution">
    <text evidence="2">The sequence shown here is derived from an EMBL/GenBank/DDBJ whole genome shotgun (WGS) entry which is preliminary data.</text>
</comment>
<feature type="signal peptide" evidence="1">
    <location>
        <begin position="1"/>
        <end position="37"/>
    </location>
</feature>
<dbReference type="AlphaFoldDB" id="A0A9P7AH90"/>
<evidence type="ECO:0008006" key="4">
    <source>
        <dbReference type="Google" id="ProtNLM"/>
    </source>
</evidence>
<organism evidence="2 3">
    <name type="scientific">Suillus plorans</name>
    <dbReference type="NCBI Taxonomy" id="116603"/>
    <lineage>
        <taxon>Eukaryota</taxon>
        <taxon>Fungi</taxon>
        <taxon>Dikarya</taxon>
        <taxon>Basidiomycota</taxon>
        <taxon>Agaricomycotina</taxon>
        <taxon>Agaricomycetes</taxon>
        <taxon>Agaricomycetidae</taxon>
        <taxon>Boletales</taxon>
        <taxon>Suillineae</taxon>
        <taxon>Suillaceae</taxon>
        <taxon>Suillus</taxon>
    </lineage>
</organism>
<dbReference type="GeneID" id="64597511"/>
<evidence type="ECO:0000256" key="1">
    <source>
        <dbReference type="SAM" id="SignalP"/>
    </source>
</evidence>
<accession>A0A9P7AH90</accession>
<protein>
    <recommendedName>
        <fullName evidence="4">Secreted protein</fullName>
    </recommendedName>
</protein>
<evidence type="ECO:0000313" key="3">
    <source>
        <dbReference type="Proteomes" id="UP000719766"/>
    </source>
</evidence>
<evidence type="ECO:0000313" key="2">
    <source>
        <dbReference type="EMBL" id="KAG1789402.1"/>
    </source>
</evidence>
<sequence length="80" mass="8789">MDPLMRMPVLTNACTYTHVDTFLLLLLLTVSSPRCVAFTPNVGIEASAHLGSLLHRSGSLSGPTICLQPSRRCSRSHYLY</sequence>
<reference evidence="2" key="1">
    <citation type="journal article" date="2020" name="New Phytol.">
        <title>Comparative genomics reveals dynamic genome evolution in host specialist ectomycorrhizal fungi.</title>
        <authorList>
            <person name="Lofgren L.A."/>
            <person name="Nguyen N.H."/>
            <person name="Vilgalys R."/>
            <person name="Ruytinx J."/>
            <person name="Liao H.L."/>
            <person name="Branco S."/>
            <person name="Kuo A."/>
            <person name="LaButti K."/>
            <person name="Lipzen A."/>
            <person name="Andreopoulos W."/>
            <person name="Pangilinan J."/>
            <person name="Riley R."/>
            <person name="Hundley H."/>
            <person name="Na H."/>
            <person name="Barry K."/>
            <person name="Grigoriev I.V."/>
            <person name="Stajich J.E."/>
            <person name="Kennedy P.G."/>
        </authorList>
    </citation>
    <scope>NUCLEOTIDE SEQUENCE</scope>
    <source>
        <strain evidence="2">S12</strain>
    </source>
</reference>
<dbReference type="EMBL" id="JABBWE010000059">
    <property type="protein sequence ID" value="KAG1789402.1"/>
    <property type="molecule type" value="Genomic_DNA"/>
</dbReference>
<dbReference type="Proteomes" id="UP000719766">
    <property type="component" value="Unassembled WGS sequence"/>
</dbReference>
<keyword evidence="1" id="KW-0732">Signal</keyword>
<dbReference type="RefSeq" id="XP_041156474.1">
    <property type="nucleotide sequence ID" value="XM_041303747.1"/>
</dbReference>
<feature type="chain" id="PRO_5040266670" description="Secreted protein" evidence="1">
    <location>
        <begin position="38"/>
        <end position="80"/>
    </location>
</feature>
<gene>
    <name evidence="2" type="ORF">HD556DRAFT_1398002</name>
</gene>
<proteinExistence type="predicted"/>